<comment type="caution">
    <text evidence="1">The sequence shown here is derived from an EMBL/GenBank/DDBJ whole genome shotgun (WGS) entry which is preliminary data.</text>
</comment>
<dbReference type="PANTHER" id="PTHR10775">
    <property type="entry name" value="OS08G0208400 PROTEIN"/>
    <property type="match status" value="1"/>
</dbReference>
<sequence length="115" mass="13882">MTTNLEVQWGKKTKRQRYAYEAEENGDADRLACFSKRSILYNLEYWKCIPMCHNLDVMHIEKNVCEILIALMLNTKGKTKDDANARRDLKHFKIKEWLWLRKQMTRKFKYLHDIG</sequence>
<protein>
    <submittedName>
        <fullName evidence="1">Uncharacterized protein</fullName>
    </submittedName>
</protein>
<dbReference type="EMBL" id="QGNW01000203">
    <property type="protein sequence ID" value="RVW85531.1"/>
    <property type="molecule type" value="Genomic_DNA"/>
</dbReference>
<dbReference type="Proteomes" id="UP000288805">
    <property type="component" value="Unassembled WGS sequence"/>
</dbReference>
<proteinExistence type="predicted"/>
<name>A0A438HM73_VITVI</name>
<reference evidence="1 2" key="1">
    <citation type="journal article" date="2018" name="PLoS Genet.">
        <title>Population sequencing reveals clonal diversity and ancestral inbreeding in the grapevine cultivar Chardonnay.</title>
        <authorList>
            <person name="Roach M.J."/>
            <person name="Johnson D.L."/>
            <person name="Bohlmann J."/>
            <person name="van Vuuren H.J."/>
            <person name="Jones S.J."/>
            <person name="Pretorius I.S."/>
            <person name="Schmidt S.A."/>
            <person name="Borneman A.R."/>
        </authorList>
    </citation>
    <scope>NUCLEOTIDE SEQUENCE [LARGE SCALE GENOMIC DNA]</scope>
    <source>
        <strain evidence="2">cv. Chardonnay</strain>
        <tissue evidence="1">Leaf</tissue>
    </source>
</reference>
<dbReference type="PANTHER" id="PTHR10775:SF182">
    <property type="entry name" value="TRANSPOSON, EN_SPM-LIKE, TRANSPOSASE-ASSOCIATED DOMAIN PROTEIN-RELATED"/>
    <property type="match status" value="1"/>
</dbReference>
<gene>
    <name evidence="1" type="ORF">CK203_044095</name>
</gene>
<dbReference type="AlphaFoldDB" id="A0A438HM73"/>
<organism evidence="1 2">
    <name type="scientific">Vitis vinifera</name>
    <name type="common">Grape</name>
    <dbReference type="NCBI Taxonomy" id="29760"/>
    <lineage>
        <taxon>Eukaryota</taxon>
        <taxon>Viridiplantae</taxon>
        <taxon>Streptophyta</taxon>
        <taxon>Embryophyta</taxon>
        <taxon>Tracheophyta</taxon>
        <taxon>Spermatophyta</taxon>
        <taxon>Magnoliopsida</taxon>
        <taxon>eudicotyledons</taxon>
        <taxon>Gunneridae</taxon>
        <taxon>Pentapetalae</taxon>
        <taxon>rosids</taxon>
        <taxon>Vitales</taxon>
        <taxon>Vitaceae</taxon>
        <taxon>Viteae</taxon>
        <taxon>Vitis</taxon>
    </lineage>
</organism>
<evidence type="ECO:0000313" key="1">
    <source>
        <dbReference type="EMBL" id="RVW85531.1"/>
    </source>
</evidence>
<evidence type="ECO:0000313" key="2">
    <source>
        <dbReference type="Proteomes" id="UP000288805"/>
    </source>
</evidence>
<accession>A0A438HM73</accession>